<sequence>MPRFLVPHKHGPHRIAAISLYRNLLASLSNASIPPEHRTSLNSLIRFRFRRNRLNTSHRLLRPLFEHAYAILDTLDLTRSASPAGQAGAKNLLAKYLAEKRNKTLLERIAWEQGDEFKRQQEEERKRKESEAPSFTRDPAQGAGWKARPLPFEKLKAQASTSPANSTQTRSENDVSEQDPQPQRHIPVLFSANKIPVLRFTKPQPRSLSLFLQSRIDQRQRRNDRALALSHLLSAAEGEDLWDDILFRLHGIPPHDVVTEPRDPPGQWSKPLVEQYGATWAAPVQAALKGVYGLLAQEKEKNMRRAREYVELIDREKEVREVERRERLRERNRRAWERKVGRWKGEGVYEEGRKGFDGKRVLEEKMEGGGGRDKPVESDGKGTRSVRWRVGGGDR</sequence>
<dbReference type="AlphaFoldDB" id="A0A8K0L1L6"/>
<keyword evidence="3" id="KW-1185">Reference proteome</keyword>
<dbReference type="OrthoDB" id="3925971at2759"/>
<dbReference type="EMBL" id="JAESVG020000007">
    <property type="protein sequence ID" value="KAG8625795.1"/>
    <property type="molecule type" value="Genomic_DNA"/>
</dbReference>
<feature type="region of interest" description="Disordered" evidence="1">
    <location>
        <begin position="359"/>
        <end position="395"/>
    </location>
</feature>
<feature type="compositionally biased region" description="Basic and acidic residues" evidence="1">
    <location>
        <begin position="117"/>
        <end position="131"/>
    </location>
</feature>
<comment type="caution">
    <text evidence="2">The sequence shown here is derived from an EMBL/GenBank/DDBJ whole genome shotgun (WGS) entry which is preliminary data.</text>
</comment>
<accession>A0A8K0L1L6</accession>
<feature type="compositionally biased region" description="Basic and acidic residues" evidence="1">
    <location>
        <begin position="359"/>
        <end position="382"/>
    </location>
</feature>
<evidence type="ECO:0000313" key="3">
    <source>
        <dbReference type="Proteomes" id="UP000809789"/>
    </source>
</evidence>
<reference evidence="2" key="1">
    <citation type="submission" date="2021-07" db="EMBL/GenBank/DDBJ databases">
        <title>Elsinoe batatas strain:CRI-CJ2 Genome sequencing and assembly.</title>
        <authorList>
            <person name="Huang L."/>
        </authorList>
    </citation>
    <scope>NUCLEOTIDE SEQUENCE</scope>
    <source>
        <strain evidence="2">CRI-CJ2</strain>
    </source>
</reference>
<organism evidence="2 3">
    <name type="scientific">Elsinoe batatas</name>
    <dbReference type="NCBI Taxonomy" id="2601811"/>
    <lineage>
        <taxon>Eukaryota</taxon>
        <taxon>Fungi</taxon>
        <taxon>Dikarya</taxon>
        <taxon>Ascomycota</taxon>
        <taxon>Pezizomycotina</taxon>
        <taxon>Dothideomycetes</taxon>
        <taxon>Dothideomycetidae</taxon>
        <taxon>Myriangiales</taxon>
        <taxon>Elsinoaceae</taxon>
        <taxon>Elsinoe</taxon>
    </lineage>
</organism>
<feature type="region of interest" description="Disordered" evidence="1">
    <location>
        <begin position="117"/>
        <end position="185"/>
    </location>
</feature>
<gene>
    <name evidence="2" type="ORF">KVT40_006196</name>
</gene>
<evidence type="ECO:0000256" key="1">
    <source>
        <dbReference type="SAM" id="MobiDB-lite"/>
    </source>
</evidence>
<proteinExistence type="predicted"/>
<feature type="compositionally biased region" description="Polar residues" evidence="1">
    <location>
        <begin position="158"/>
        <end position="170"/>
    </location>
</feature>
<name>A0A8K0L1L6_9PEZI</name>
<evidence type="ECO:0000313" key="2">
    <source>
        <dbReference type="EMBL" id="KAG8625795.1"/>
    </source>
</evidence>
<protein>
    <submittedName>
        <fullName evidence="2">Uncharacterized protein</fullName>
    </submittedName>
</protein>
<dbReference type="Proteomes" id="UP000809789">
    <property type="component" value="Unassembled WGS sequence"/>
</dbReference>